<feature type="compositionally biased region" description="Low complexity" evidence="1">
    <location>
        <begin position="28"/>
        <end position="38"/>
    </location>
</feature>
<evidence type="ECO:0000256" key="1">
    <source>
        <dbReference type="SAM" id="MobiDB-lite"/>
    </source>
</evidence>
<proteinExistence type="predicted"/>
<feature type="region of interest" description="Disordered" evidence="1">
    <location>
        <begin position="28"/>
        <end position="54"/>
    </location>
</feature>
<gene>
    <name evidence="2" type="ORF">STRTUCAR8_03287</name>
</gene>
<organism evidence="2 3">
    <name type="scientific">Streptomyces turgidiscabies (strain Car8)</name>
    <dbReference type="NCBI Taxonomy" id="698760"/>
    <lineage>
        <taxon>Bacteria</taxon>
        <taxon>Bacillati</taxon>
        <taxon>Actinomycetota</taxon>
        <taxon>Actinomycetes</taxon>
        <taxon>Kitasatosporales</taxon>
        <taxon>Streptomycetaceae</taxon>
        <taxon>Streptomyces</taxon>
    </lineage>
</organism>
<dbReference type="EMBL" id="AEJB01000421">
    <property type="protein sequence ID" value="ELP64840.1"/>
    <property type="molecule type" value="Genomic_DNA"/>
</dbReference>
<comment type="caution">
    <text evidence="2">The sequence shown here is derived from an EMBL/GenBank/DDBJ whole genome shotgun (WGS) entry which is preliminary data.</text>
</comment>
<dbReference type="Proteomes" id="UP000010931">
    <property type="component" value="Unassembled WGS sequence"/>
</dbReference>
<reference evidence="2 3" key="1">
    <citation type="journal article" date="2011" name="Plasmid">
        <title>Streptomyces turgidiscabies Car8 contains a modular pathogenicity island that shares virulence genes with other actinobacterial plant pathogens.</title>
        <authorList>
            <person name="Huguet-Tapia J.C."/>
            <person name="Badger J.H."/>
            <person name="Loria R."/>
            <person name="Pettis G.S."/>
        </authorList>
    </citation>
    <scope>NUCLEOTIDE SEQUENCE [LARGE SCALE GENOMIC DNA]</scope>
    <source>
        <strain evidence="2 3">Car8</strain>
    </source>
</reference>
<dbReference type="AlphaFoldDB" id="L7F2K4"/>
<protein>
    <submittedName>
        <fullName evidence="2">Uncharacterized protein</fullName>
    </submittedName>
</protein>
<sequence>MRADGSGRARISRSTIDRLVFTASAPVRRAARPASSQPGHHPLAGTRGLRTRHRSQPLMIAVSETLVAPAPVRDPEPRFRDRLQVNTEAAQSGRGGRVGLYAGESS</sequence>
<evidence type="ECO:0000313" key="3">
    <source>
        <dbReference type="Proteomes" id="UP000010931"/>
    </source>
</evidence>
<evidence type="ECO:0000313" key="2">
    <source>
        <dbReference type="EMBL" id="ELP64840.1"/>
    </source>
</evidence>
<name>L7F2K4_STRT8</name>
<accession>L7F2K4</accession>
<keyword evidence="3" id="KW-1185">Reference proteome</keyword>